<accession>A0A4W3HLA5</accession>
<dbReference type="PANTHER" id="PTHR45946:SF1">
    <property type="entry name" value="HOMEOBOX PROTEIN HOX-D1"/>
    <property type="match status" value="1"/>
</dbReference>
<comment type="subcellular location">
    <subcellularLocation>
        <location evidence="1 10 11">Nucleus</location>
    </subcellularLocation>
</comment>
<evidence type="ECO:0000256" key="11">
    <source>
        <dbReference type="RuleBase" id="RU000682"/>
    </source>
</evidence>
<feature type="compositionally biased region" description="Pro residues" evidence="12">
    <location>
        <begin position="259"/>
        <end position="288"/>
    </location>
</feature>
<dbReference type="GO" id="GO:0000978">
    <property type="term" value="F:RNA polymerase II cis-regulatory region sequence-specific DNA binding"/>
    <property type="evidence" value="ECO:0007669"/>
    <property type="project" value="TreeGrafter"/>
</dbReference>
<feature type="region of interest" description="Disordered" evidence="12">
    <location>
        <begin position="134"/>
        <end position="156"/>
    </location>
</feature>
<organism evidence="14 15">
    <name type="scientific">Callorhinchus milii</name>
    <name type="common">Ghost shark</name>
    <dbReference type="NCBI Taxonomy" id="7868"/>
    <lineage>
        <taxon>Eukaryota</taxon>
        <taxon>Metazoa</taxon>
        <taxon>Chordata</taxon>
        <taxon>Craniata</taxon>
        <taxon>Vertebrata</taxon>
        <taxon>Chondrichthyes</taxon>
        <taxon>Holocephali</taxon>
        <taxon>Chimaeriformes</taxon>
        <taxon>Callorhinchidae</taxon>
        <taxon>Callorhinchus</taxon>
    </lineage>
</organism>
<evidence type="ECO:0000313" key="15">
    <source>
        <dbReference type="Proteomes" id="UP000314986"/>
    </source>
</evidence>
<dbReference type="CDD" id="cd00086">
    <property type="entry name" value="homeodomain"/>
    <property type="match status" value="1"/>
</dbReference>
<dbReference type="PROSITE" id="PS00027">
    <property type="entry name" value="HOMEOBOX_1"/>
    <property type="match status" value="1"/>
</dbReference>
<evidence type="ECO:0000256" key="2">
    <source>
        <dbReference type="ARBA" id="ARBA00022473"/>
    </source>
</evidence>
<evidence type="ECO:0000256" key="12">
    <source>
        <dbReference type="SAM" id="MobiDB-lite"/>
    </source>
</evidence>
<keyword evidence="2" id="KW-0217">Developmental protein</keyword>
<dbReference type="InterPro" id="IPR001356">
    <property type="entry name" value="HD"/>
</dbReference>
<keyword evidence="4 10" id="KW-0238">DNA-binding</keyword>
<evidence type="ECO:0000256" key="5">
    <source>
        <dbReference type="ARBA" id="ARBA00023155"/>
    </source>
</evidence>
<dbReference type="PRINTS" id="PR00024">
    <property type="entry name" value="HOMEOBOX"/>
</dbReference>
<dbReference type="SMART" id="SM00389">
    <property type="entry name" value="HOX"/>
    <property type="match status" value="1"/>
</dbReference>
<dbReference type="FunFam" id="1.10.10.60:FF:000113">
    <property type="entry name" value="homeobox protein Hox-B1"/>
    <property type="match status" value="1"/>
</dbReference>
<evidence type="ECO:0000256" key="1">
    <source>
        <dbReference type="ARBA" id="ARBA00004123"/>
    </source>
</evidence>
<evidence type="ECO:0000256" key="9">
    <source>
        <dbReference type="ARBA" id="ARBA00040128"/>
    </source>
</evidence>
<comment type="similarity">
    <text evidence="8">Belongs to the Antp homeobox family. Labial subfamily.</text>
</comment>
<dbReference type="PANTHER" id="PTHR45946">
    <property type="entry name" value="HOMEOBOX PROTEIN ROUGH-RELATED"/>
    <property type="match status" value="1"/>
</dbReference>
<feature type="domain" description="Homeobox" evidence="13">
    <location>
        <begin position="184"/>
        <end position="244"/>
    </location>
</feature>
<evidence type="ECO:0000256" key="6">
    <source>
        <dbReference type="ARBA" id="ARBA00023163"/>
    </source>
</evidence>
<dbReference type="InParanoid" id="A0A4W3HLA5"/>
<reference evidence="14" key="4">
    <citation type="submission" date="2025-08" db="UniProtKB">
        <authorList>
            <consortium name="Ensembl"/>
        </authorList>
    </citation>
    <scope>IDENTIFICATION</scope>
</reference>
<dbReference type="GO" id="GO:0005634">
    <property type="term" value="C:nucleus"/>
    <property type="evidence" value="ECO:0007669"/>
    <property type="project" value="UniProtKB-SubCell"/>
</dbReference>
<dbReference type="GeneTree" id="ENSGT00940000159503"/>
<keyword evidence="15" id="KW-1185">Reference proteome</keyword>
<reference evidence="15" key="1">
    <citation type="journal article" date="2006" name="Science">
        <title>Ancient noncoding elements conserved in the human genome.</title>
        <authorList>
            <person name="Venkatesh B."/>
            <person name="Kirkness E.F."/>
            <person name="Loh Y.H."/>
            <person name="Halpern A.L."/>
            <person name="Lee A.P."/>
            <person name="Johnson J."/>
            <person name="Dandona N."/>
            <person name="Viswanathan L.D."/>
            <person name="Tay A."/>
            <person name="Venter J.C."/>
            <person name="Strausberg R.L."/>
            <person name="Brenner S."/>
        </authorList>
    </citation>
    <scope>NUCLEOTIDE SEQUENCE [LARGE SCALE GENOMIC DNA]</scope>
</reference>
<keyword evidence="5 10" id="KW-0371">Homeobox</keyword>
<dbReference type="GO" id="GO:0000981">
    <property type="term" value="F:DNA-binding transcription factor activity, RNA polymerase II-specific"/>
    <property type="evidence" value="ECO:0007669"/>
    <property type="project" value="InterPro"/>
</dbReference>
<evidence type="ECO:0000256" key="4">
    <source>
        <dbReference type="ARBA" id="ARBA00023125"/>
    </source>
</evidence>
<dbReference type="Gene3D" id="1.10.10.60">
    <property type="entry name" value="Homeodomain-like"/>
    <property type="match status" value="1"/>
</dbReference>
<sequence>CMLKLHYIPFPFYLMYKGQTNAGYPHTRPTAQGSLMVGCCQQPSRQLVGRGAHPHPVPQHAHHSQSESPRFPANLLHGSFPADSDGDVGRSSEPVSDSLYGGQNTSPVSGCPGGIGAVDPFQVNGKEHLGFSLGHSDSLLTQPSRDGPVSPPDPHRPARTFEWMKVKRIRAVKRGDWSRKSGVSDSTTVRINFNTKQLTELEKEFHFSRYLSRARRVEIASALSLHESQVKIWFQNRRMKEKRREILLDNLHSPSSFAPSPPSPSHSPPPSLSTLSPPPHLSSPLHPLPPLSLTPLPSLFLPSPLPE</sequence>
<dbReference type="InterPro" id="IPR046327">
    <property type="entry name" value="HXA1/B1/D1"/>
</dbReference>
<dbReference type="InterPro" id="IPR020479">
    <property type="entry name" value="HD_metazoa"/>
</dbReference>
<proteinExistence type="inferred from homology"/>
<reference evidence="14" key="5">
    <citation type="submission" date="2025-09" db="UniProtKB">
        <authorList>
            <consortium name="Ensembl"/>
        </authorList>
    </citation>
    <scope>IDENTIFICATION</scope>
</reference>
<evidence type="ECO:0000256" key="8">
    <source>
        <dbReference type="ARBA" id="ARBA00029448"/>
    </source>
</evidence>
<dbReference type="Proteomes" id="UP000314986">
    <property type="component" value="Unassembled WGS sequence"/>
</dbReference>
<name>A0A4W3HLA5_CALMI</name>
<keyword evidence="3" id="KW-0805">Transcription regulation</keyword>
<dbReference type="AlphaFoldDB" id="A0A4W3HLA5"/>
<dbReference type="SUPFAM" id="SSF46689">
    <property type="entry name" value="Homeodomain-like"/>
    <property type="match status" value="1"/>
</dbReference>
<keyword evidence="6" id="KW-0804">Transcription</keyword>
<keyword evidence="7 10" id="KW-0539">Nucleus</keyword>
<dbReference type="InterPro" id="IPR017970">
    <property type="entry name" value="Homeobox_CS"/>
</dbReference>
<dbReference type="Ensembl" id="ENSCMIT00000016198.1">
    <property type="protein sequence ID" value="ENSCMIP00000015877.1"/>
    <property type="gene ID" value="ENSCMIG00000007699.1"/>
</dbReference>
<dbReference type="PROSITE" id="PS50071">
    <property type="entry name" value="HOMEOBOX_2"/>
    <property type="match status" value="1"/>
</dbReference>
<feature type="DNA-binding region" description="Homeobox" evidence="10">
    <location>
        <begin position="186"/>
        <end position="245"/>
    </location>
</feature>
<feature type="region of interest" description="Disordered" evidence="12">
    <location>
        <begin position="46"/>
        <end position="106"/>
    </location>
</feature>
<dbReference type="InterPro" id="IPR009057">
    <property type="entry name" value="Homeodomain-like_sf"/>
</dbReference>
<protein>
    <recommendedName>
        <fullName evidence="9">Homeobox protein Hox-D1</fullName>
    </recommendedName>
</protein>
<reference evidence="15" key="2">
    <citation type="journal article" date="2007" name="PLoS Biol.">
        <title>Survey sequencing and comparative analysis of the elephant shark (Callorhinchus milii) genome.</title>
        <authorList>
            <person name="Venkatesh B."/>
            <person name="Kirkness E.F."/>
            <person name="Loh Y.H."/>
            <person name="Halpern A.L."/>
            <person name="Lee A.P."/>
            <person name="Johnson J."/>
            <person name="Dandona N."/>
            <person name="Viswanathan L.D."/>
            <person name="Tay A."/>
            <person name="Venter J.C."/>
            <person name="Strausberg R.L."/>
            <person name="Brenner S."/>
        </authorList>
    </citation>
    <scope>NUCLEOTIDE SEQUENCE [LARGE SCALE GENOMIC DNA]</scope>
</reference>
<evidence type="ECO:0000259" key="13">
    <source>
        <dbReference type="PROSITE" id="PS50071"/>
    </source>
</evidence>
<evidence type="ECO:0000256" key="3">
    <source>
        <dbReference type="ARBA" id="ARBA00023015"/>
    </source>
</evidence>
<evidence type="ECO:0000256" key="7">
    <source>
        <dbReference type="ARBA" id="ARBA00023242"/>
    </source>
</evidence>
<dbReference type="Pfam" id="PF00046">
    <property type="entry name" value="Homeodomain"/>
    <property type="match status" value="1"/>
</dbReference>
<feature type="region of interest" description="Disordered" evidence="12">
    <location>
        <begin position="252"/>
        <end position="288"/>
    </location>
</feature>
<reference evidence="15" key="3">
    <citation type="journal article" date="2014" name="Nature">
        <title>Elephant shark genome provides unique insights into gnathostome evolution.</title>
        <authorList>
            <consortium name="International Elephant Shark Genome Sequencing Consortium"/>
            <person name="Venkatesh B."/>
            <person name="Lee A.P."/>
            <person name="Ravi V."/>
            <person name="Maurya A.K."/>
            <person name="Lian M.M."/>
            <person name="Swann J.B."/>
            <person name="Ohta Y."/>
            <person name="Flajnik M.F."/>
            <person name="Sutoh Y."/>
            <person name="Kasahara M."/>
            <person name="Hoon S."/>
            <person name="Gangu V."/>
            <person name="Roy S.W."/>
            <person name="Irimia M."/>
            <person name="Korzh V."/>
            <person name="Kondrychyn I."/>
            <person name="Lim Z.W."/>
            <person name="Tay B.H."/>
            <person name="Tohari S."/>
            <person name="Kong K.W."/>
            <person name="Ho S."/>
            <person name="Lorente-Galdos B."/>
            <person name="Quilez J."/>
            <person name="Marques-Bonet T."/>
            <person name="Raney B.J."/>
            <person name="Ingham P.W."/>
            <person name="Tay A."/>
            <person name="Hillier L.W."/>
            <person name="Minx P."/>
            <person name="Boehm T."/>
            <person name="Wilson R.K."/>
            <person name="Brenner S."/>
            <person name="Warren W.C."/>
        </authorList>
    </citation>
    <scope>NUCLEOTIDE SEQUENCE [LARGE SCALE GENOMIC DNA]</scope>
</reference>
<evidence type="ECO:0000313" key="14">
    <source>
        <dbReference type="Ensembl" id="ENSCMIP00000015877.1"/>
    </source>
</evidence>
<evidence type="ECO:0000256" key="10">
    <source>
        <dbReference type="PROSITE-ProRule" id="PRU00108"/>
    </source>
</evidence>